<reference evidence="1 2" key="1">
    <citation type="journal article" date="2014" name="PLoS Genet.">
        <title>Phylogenetically driven sequencing of extremely halophilic archaea reveals strategies for static and dynamic osmo-response.</title>
        <authorList>
            <person name="Becker E.A."/>
            <person name="Seitzer P.M."/>
            <person name="Tritt A."/>
            <person name="Larsen D."/>
            <person name="Krusor M."/>
            <person name="Yao A.I."/>
            <person name="Wu D."/>
            <person name="Madern D."/>
            <person name="Eisen J.A."/>
            <person name="Darling A.E."/>
            <person name="Facciotti M.T."/>
        </authorList>
    </citation>
    <scope>NUCLEOTIDE SEQUENCE [LARGE SCALE GENOMIC DNA]</scope>
    <source>
        <strain evidence="1 2">JCM 10879</strain>
    </source>
</reference>
<dbReference type="Proteomes" id="UP000011607">
    <property type="component" value="Unassembled WGS sequence"/>
</dbReference>
<accession>M0M161</accession>
<sequence length="227" mass="25831">MGMGGAVGGVARDDLPQIVADLVLDRGDDLEIWIRPERAGYGYTVEWTTVEFDQDEQAWRPSRVHGDSAGQDTDRASVCQTLSSLMDNVRGKMPTFDVDREQINVFAVGDRYLFKQYFDEDAVFDALRPYYNEDDYRFEVPEDAFADVQEILEDHFYEPVVIQDLEPFCVVHPKYTEHPSVLFKASVLQRSHGDRHVFLLKDQLSVEQAVNNGATALAETDIDDVFP</sequence>
<dbReference type="OrthoDB" id="202386at2157"/>
<organism evidence="1 2">
    <name type="scientific">Halobiforma nitratireducens JCM 10879</name>
    <dbReference type="NCBI Taxonomy" id="1227454"/>
    <lineage>
        <taxon>Archaea</taxon>
        <taxon>Methanobacteriati</taxon>
        <taxon>Methanobacteriota</taxon>
        <taxon>Stenosarchaea group</taxon>
        <taxon>Halobacteria</taxon>
        <taxon>Halobacteriales</taxon>
        <taxon>Natrialbaceae</taxon>
        <taxon>Halobiforma</taxon>
    </lineage>
</organism>
<dbReference type="RefSeq" id="WP_006672685.1">
    <property type="nucleotide sequence ID" value="NZ_AOMA01000085.1"/>
</dbReference>
<dbReference type="AlphaFoldDB" id="M0M161"/>
<dbReference type="EMBL" id="AOMA01000085">
    <property type="protein sequence ID" value="EMA39158.1"/>
    <property type="molecule type" value="Genomic_DNA"/>
</dbReference>
<dbReference type="eggNOG" id="arCOG14112">
    <property type="taxonomic scope" value="Archaea"/>
</dbReference>
<name>M0M161_9EURY</name>
<gene>
    <name evidence="1" type="ORF">C446_08816</name>
</gene>
<proteinExistence type="predicted"/>
<protein>
    <submittedName>
        <fullName evidence="1">Uncharacterized protein</fullName>
    </submittedName>
</protein>
<evidence type="ECO:0000313" key="1">
    <source>
        <dbReference type="EMBL" id="EMA39158.1"/>
    </source>
</evidence>
<comment type="caution">
    <text evidence="1">The sequence shown here is derived from an EMBL/GenBank/DDBJ whole genome shotgun (WGS) entry which is preliminary data.</text>
</comment>
<evidence type="ECO:0000313" key="2">
    <source>
        <dbReference type="Proteomes" id="UP000011607"/>
    </source>
</evidence>
<keyword evidence="2" id="KW-1185">Reference proteome</keyword>